<organism evidence="12 13">
    <name type="scientific">Paraburkholderia susongensis</name>
    <dbReference type="NCBI Taxonomy" id="1515439"/>
    <lineage>
        <taxon>Bacteria</taxon>
        <taxon>Pseudomonadati</taxon>
        <taxon>Pseudomonadota</taxon>
        <taxon>Betaproteobacteria</taxon>
        <taxon>Burkholderiales</taxon>
        <taxon>Burkholderiaceae</taxon>
        <taxon>Paraburkholderia</taxon>
    </lineage>
</organism>
<dbReference type="InterPro" id="IPR050298">
    <property type="entry name" value="Gram-neg_bact_OMP"/>
</dbReference>
<keyword evidence="5" id="KW-0812">Transmembrane</keyword>
<dbReference type="CDD" id="cd00342">
    <property type="entry name" value="gram_neg_porins"/>
    <property type="match status" value="1"/>
</dbReference>
<evidence type="ECO:0000256" key="3">
    <source>
        <dbReference type="ARBA" id="ARBA00022448"/>
    </source>
</evidence>
<dbReference type="STRING" id="1515439.SAMN06265784_103239"/>
<keyword evidence="9" id="KW-0472">Membrane</keyword>
<evidence type="ECO:0000256" key="10">
    <source>
        <dbReference type="ARBA" id="ARBA00023237"/>
    </source>
</evidence>
<keyword evidence="3" id="KW-0813">Transport</keyword>
<comment type="subcellular location">
    <subcellularLocation>
        <location evidence="1">Cell outer membrane</location>
        <topology evidence="1">Multi-pass membrane protein</topology>
    </subcellularLocation>
</comment>
<dbReference type="GO" id="GO:0009279">
    <property type="term" value="C:cell outer membrane"/>
    <property type="evidence" value="ECO:0007669"/>
    <property type="project" value="UniProtKB-SubCell"/>
</dbReference>
<evidence type="ECO:0000256" key="6">
    <source>
        <dbReference type="ARBA" id="ARBA00022729"/>
    </source>
</evidence>
<keyword evidence="8" id="KW-0626">Porin</keyword>
<dbReference type="GO" id="GO:0046930">
    <property type="term" value="C:pore complex"/>
    <property type="evidence" value="ECO:0007669"/>
    <property type="project" value="UniProtKB-KW"/>
</dbReference>
<evidence type="ECO:0000313" key="13">
    <source>
        <dbReference type="Proteomes" id="UP000193228"/>
    </source>
</evidence>
<evidence type="ECO:0000259" key="11">
    <source>
        <dbReference type="Pfam" id="PF13609"/>
    </source>
</evidence>
<evidence type="ECO:0000313" key="12">
    <source>
        <dbReference type="EMBL" id="SMG34143.1"/>
    </source>
</evidence>
<proteinExistence type="predicted"/>
<dbReference type="InterPro" id="IPR023614">
    <property type="entry name" value="Porin_dom_sf"/>
</dbReference>
<dbReference type="Pfam" id="PF13609">
    <property type="entry name" value="Porin_4"/>
    <property type="match status" value="1"/>
</dbReference>
<evidence type="ECO:0000256" key="1">
    <source>
        <dbReference type="ARBA" id="ARBA00004571"/>
    </source>
</evidence>
<dbReference type="PRINTS" id="PR00182">
    <property type="entry name" value="ECOLNEIPORIN"/>
</dbReference>
<dbReference type="EMBL" id="FXAT01000003">
    <property type="protein sequence ID" value="SMG34143.1"/>
    <property type="molecule type" value="Genomic_DNA"/>
</dbReference>
<keyword evidence="13" id="KW-1185">Reference proteome</keyword>
<dbReference type="GO" id="GO:0015288">
    <property type="term" value="F:porin activity"/>
    <property type="evidence" value="ECO:0007669"/>
    <property type="project" value="UniProtKB-KW"/>
</dbReference>
<evidence type="ECO:0000256" key="8">
    <source>
        <dbReference type="ARBA" id="ARBA00023114"/>
    </source>
</evidence>
<evidence type="ECO:0000256" key="5">
    <source>
        <dbReference type="ARBA" id="ARBA00022692"/>
    </source>
</evidence>
<evidence type="ECO:0000256" key="4">
    <source>
        <dbReference type="ARBA" id="ARBA00022452"/>
    </source>
</evidence>
<dbReference type="Proteomes" id="UP000193228">
    <property type="component" value="Unassembled WGS sequence"/>
</dbReference>
<dbReference type="SUPFAM" id="SSF56935">
    <property type="entry name" value="Porins"/>
    <property type="match status" value="1"/>
</dbReference>
<protein>
    <submittedName>
        <fullName evidence="12">Outer membrane protein (Porin)</fullName>
    </submittedName>
</protein>
<evidence type="ECO:0000256" key="9">
    <source>
        <dbReference type="ARBA" id="ARBA00023136"/>
    </source>
</evidence>
<dbReference type="PANTHER" id="PTHR34501">
    <property type="entry name" value="PROTEIN YDDL-RELATED"/>
    <property type="match status" value="1"/>
</dbReference>
<keyword evidence="10" id="KW-0998">Cell outer membrane</keyword>
<accession>A0A1X7K1P3</accession>
<reference evidence="13" key="1">
    <citation type="submission" date="2017-04" db="EMBL/GenBank/DDBJ databases">
        <authorList>
            <person name="Varghese N."/>
            <person name="Submissions S."/>
        </authorList>
    </citation>
    <scope>NUCLEOTIDE SEQUENCE [LARGE SCALE GENOMIC DNA]</scope>
    <source>
        <strain evidence="13">LMG 29540</strain>
    </source>
</reference>
<dbReference type="Gene3D" id="2.40.160.10">
    <property type="entry name" value="Porin"/>
    <property type="match status" value="1"/>
</dbReference>
<keyword evidence="6" id="KW-0732">Signal</keyword>
<dbReference type="InterPro" id="IPR002299">
    <property type="entry name" value="Porin_Neis"/>
</dbReference>
<keyword evidence="4" id="KW-1134">Transmembrane beta strand</keyword>
<feature type="domain" description="Porin" evidence="11">
    <location>
        <begin position="3"/>
        <end position="270"/>
    </location>
</feature>
<sequence length="304" mass="32569">MSGSDLGSRWGLKGDEDLGNGVHAVFQVENGFSSATGALQQGGLLFGRQAYVGLTSGYGNVTMGRQYNPENRIFWTIDAFTLGMAGGLSQPIAANQARAQLGRANNSVEYVSPDYAGLRVRLMYGFSDTGVAGNLKGGSISYDRYNLKLGAGYVIGENAYGTGNYASFTAGGNYKIYSFTVFSGFHRDWNSWANSETKFLGTQIYDMVPIGVTWNATPALTLIAQYAHIFDRTRSSAASQSSSLYAIGLTYSLSKSTFLYSDYGQIENRNGSQWSLGGGLYSGAPVGPGNPTARTFQVGISHLF</sequence>
<evidence type="ECO:0000256" key="2">
    <source>
        <dbReference type="ARBA" id="ARBA00011233"/>
    </source>
</evidence>
<dbReference type="InterPro" id="IPR001702">
    <property type="entry name" value="Porin_Gram-ve"/>
</dbReference>
<name>A0A1X7K1P3_9BURK</name>
<dbReference type="PANTHER" id="PTHR34501:SF9">
    <property type="entry name" value="MAJOR OUTER MEMBRANE PROTEIN P.IA"/>
    <property type="match status" value="1"/>
</dbReference>
<dbReference type="PRINTS" id="PR00184">
    <property type="entry name" value="NEISSPPORIN"/>
</dbReference>
<keyword evidence="7" id="KW-0406">Ion transport</keyword>
<dbReference type="AlphaFoldDB" id="A0A1X7K1P3"/>
<comment type="subunit">
    <text evidence="2">Homotrimer.</text>
</comment>
<gene>
    <name evidence="12" type="ORF">SAMN06265784_103239</name>
</gene>
<dbReference type="GO" id="GO:0034220">
    <property type="term" value="P:monoatomic ion transmembrane transport"/>
    <property type="evidence" value="ECO:0007669"/>
    <property type="project" value="InterPro"/>
</dbReference>
<evidence type="ECO:0000256" key="7">
    <source>
        <dbReference type="ARBA" id="ARBA00023065"/>
    </source>
</evidence>
<dbReference type="InterPro" id="IPR033900">
    <property type="entry name" value="Gram_neg_porin_domain"/>
</dbReference>